<evidence type="ECO:0000256" key="1">
    <source>
        <dbReference type="SAM" id="MobiDB-lite"/>
    </source>
</evidence>
<feature type="region of interest" description="Disordered" evidence="1">
    <location>
        <begin position="1"/>
        <end position="52"/>
    </location>
</feature>
<comment type="caution">
    <text evidence="2">The sequence shown here is derived from an EMBL/GenBank/DDBJ whole genome shotgun (WGS) entry which is preliminary data.</text>
</comment>
<reference evidence="2 3" key="1">
    <citation type="journal article" date="2020" name="Genomics">
        <title>Complete, high-quality genomes from long-read metagenomic sequencing of two wolf lichen thalli reveals enigmatic genome architecture.</title>
        <authorList>
            <person name="McKenzie S.K."/>
            <person name="Walston R.F."/>
            <person name="Allen J.L."/>
        </authorList>
    </citation>
    <scope>NUCLEOTIDE SEQUENCE [LARGE SCALE GENOMIC DNA]</scope>
    <source>
        <strain evidence="2">WasteWater1</strain>
    </source>
</reference>
<evidence type="ECO:0000313" key="3">
    <source>
        <dbReference type="Proteomes" id="UP000593566"/>
    </source>
</evidence>
<name>A0A8H6CHK0_9LECA</name>
<accession>A0A8H6CHK0</accession>
<evidence type="ECO:0000313" key="2">
    <source>
        <dbReference type="EMBL" id="KAF6223663.1"/>
    </source>
</evidence>
<feature type="compositionally biased region" description="Basic residues" evidence="1">
    <location>
        <begin position="1"/>
        <end position="10"/>
    </location>
</feature>
<organism evidence="2 3">
    <name type="scientific">Letharia lupina</name>
    <dbReference type="NCBI Taxonomy" id="560253"/>
    <lineage>
        <taxon>Eukaryota</taxon>
        <taxon>Fungi</taxon>
        <taxon>Dikarya</taxon>
        <taxon>Ascomycota</taxon>
        <taxon>Pezizomycotina</taxon>
        <taxon>Lecanoromycetes</taxon>
        <taxon>OSLEUM clade</taxon>
        <taxon>Lecanoromycetidae</taxon>
        <taxon>Lecanorales</taxon>
        <taxon>Lecanorineae</taxon>
        <taxon>Parmeliaceae</taxon>
        <taxon>Letharia</taxon>
    </lineage>
</organism>
<protein>
    <submittedName>
        <fullName evidence="2">Uncharacterized protein</fullName>
    </submittedName>
</protein>
<gene>
    <name evidence="2" type="ORF">HO133_000506</name>
</gene>
<sequence>MAMRKERRYKASLNPSCTAKNPPTPVSSNQPDHPTEPIQHATNNGYDHPPHYEELAWPAQQDGALGYKQVGQQGQGGGLLGFIMGKYKSGNSGDAETVKALEYAYQAGRMAEKGEKA</sequence>
<feature type="compositionally biased region" description="Polar residues" evidence="1">
    <location>
        <begin position="13"/>
        <end position="32"/>
    </location>
</feature>
<dbReference type="GeneID" id="59328925"/>
<dbReference type="EMBL" id="JACCJB010000010">
    <property type="protein sequence ID" value="KAF6223663.1"/>
    <property type="molecule type" value="Genomic_DNA"/>
</dbReference>
<proteinExistence type="predicted"/>
<dbReference type="Proteomes" id="UP000593566">
    <property type="component" value="Unassembled WGS sequence"/>
</dbReference>
<dbReference type="AlphaFoldDB" id="A0A8H6CHK0"/>
<keyword evidence="3" id="KW-1185">Reference proteome</keyword>
<dbReference type="RefSeq" id="XP_037152880.1">
    <property type="nucleotide sequence ID" value="XM_037291445.1"/>
</dbReference>